<evidence type="ECO:0000256" key="1">
    <source>
        <dbReference type="ARBA" id="ARBA00023015"/>
    </source>
</evidence>
<dbReference type="AlphaFoldDB" id="A0A840DNY6"/>
<keyword evidence="6" id="KW-1185">Reference proteome</keyword>
<dbReference type="EMBL" id="JACIFD010000010">
    <property type="protein sequence ID" value="MBB4071797.1"/>
    <property type="molecule type" value="Genomic_DNA"/>
</dbReference>
<evidence type="ECO:0000259" key="4">
    <source>
        <dbReference type="PROSITE" id="PS50949"/>
    </source>
</evidence>
<protein>
    <submittedName>
        <fullName evidence="5">DNA-binding transcriptional regulator YhcF (GntR family)</fullName>
    </submittedName>
</protein>
<dbReference type="InterPro" id="IPR036388">
    <property type="entry name" value="WH-like_DNA-bd_sf"/>
</dbReference>
<dbReference type="InterPro" id="IPR000524">
    <property type="entry name" value="Tscrpt_reg_HTH_GntR"/>
</dbReference>
<dbReference type="Proteomes" id="UP000571183">
    <property type="component" value="Unassembled WGS sequence"/>
</dbReference>
<dbReference type="Pfam" id="PF00392">
    <property type="entry name" value="GntR"/>
    <property type="match status" value="1"/>
</dbReference>
<sequence length="120" mass="13619">MEFDNAQPIWQQLVTEFRYLIITGKWPSGSKIPSTRDLALIYQVNPNTVQRALSELDRLGDTRAERTSGRTVVMPQERIAALRTSTAQEILAAAVTKLKQAGVTKQEAETIFTERWNRDD</sequence>
<dbReference type="InterPro" id="IPR036390">
    <property type="entry name" value="WH_DNA-bd_sf"/>
</dbReference>
<feature type="domain" description="HTH gntR-type" evidence="4">
    <location>
        <begin position="7"/>
        <end position="75"/>
    </location>
</feature>
<dbReference type="GO" id="GO:0003700">
    <property type="term" value="F:DNA-binding transcription factor activity"/>
    <property type="evidence" value="ECO:0007669"/>
    <property type="project" value="InterPro"/>
</dbReference>
<dbReference type="SMART" id="SM00345">
    <property type="entry name" value="HTH_GNTR"/>
    <property type="match status" value="1"/>
</dbReference>
<comment type="caution">
    <text evidence="5">The sequence shown here is derived from an EMBL/GenBank/DDBJ whole genome shotgun (WGS) entry which is preliminary data.</text>
</comment>
<keyword evidence="1" id="KW-0805">Transcription regulation</keyword>
<dbReference type="PROSITE" id="PS50949">
    <property type="entry name" value="HTH_GNTR"/>
    <property type="match status" value="1"/>
</dbReference>
<dbReference type="CDD" id="cd07377">
    <property type="entry name" value="WHTH_GntR"/>
    <property type="match status" value="1"/>
</dbReference>
<evidence type="ECO:0000256" key="2">
    <source>
        <dbReference type="ARBA" id="ARBA00023125"/>
    </source>
</evidence>
<dbReference type="RefSeq" id="WP_124824922.1">
    <property type="nucleotide sequence ID" value="NZ_JACIFD010000010.1"/>
</dbReference>
<dbReference type="Gene3D" id="1.10.10.10">
    <property type="entry name" value="Winged helix-like DNA-binding domain superfamily/Winged helix DNA-binding domain"/>
    <property type="match status" value="1"/>
</dbReference>
<evidence type="ECO:0000313" key="6">
    <source>
        <dbReference type="Proteomes" id="UP000571183"/>
    </source>
</evidence>
<dbReference type="PANTHER" id="PTHR38445">
    <property type="entry name" value="HTH-TYPE TRANSCRIPTIONAL REPRESSOR YTRA"/>
    <property type="match status" value="1"/>
</dbReference>
<dbReference type="GO" id="GO:0003677">
    <property type="term" value="F:DNA binding"/>
    <property type="evidence" value="ECO:0007669"/>
    <property type="project" value="UniProtKB-KW"/>
</dbReference>
<dbReference type="SUPFAM" id="SSF46785">
    <property type="entry name" value="Winged helix' DNA-binding domain"/>
    <property type="match status" value="1"/>
</dbReference>
<accession>A0A840DNY6</accession>
<organism evidence="5 6">
    <name type="scientific">Canibacter oris</name>
    <dbReference type="NCBI Taxonomy" id="1365628"/>
    <lineage>
        <taxon>Bacteria</taxon>
        <taxon>Bacillati</taxon>
        <taxon>Actinomycetota</taxon>
        <taxon>Actinomycetes</taxon>
        <taxon>Micrococcales</taxon>
        <taxon>Microbacteriaceae</taxon>
        <taxon>Canibacter</taxon>
    </lineage>
</organism>
<reference evidence="5" key="1">
    <citation type="submission" date="2020-08" db="EMBL/GenBank/DDBJ databases">
        <title>Sequencing the genomes of 1000 actinobacteria strains.</title>
        <authorList>
            <person name="Klenk H.-P."/>
        </authorList>
    </citation>
    <scope>NUCLEOTIDE SEQUENCE [LARGE SCALE GENOMIC DNA]</scope>
    <source>
        <strain evidence="5">DSM 27064</strain>
    </source>
</reference>
<gene>
    <name evidence="5" type="ORF">F5897_001116</name>
</gene>
<dbReference type="PANTHER" id="PTHR38445:SF9">
    <property type="entry name" value="HTH-TYPE TRANSCRIPTIONAL REPRESSOR YTRA"/>
    <property type="match status" value="1"/>
</dbReference>
<evidence type="ECO:0000256" key="3">
    <source>
        <dbReference type="ARBA" id="ARBA00023163"/>
    </source>
</evidence>
<proteinExistence type="predicted"/>
<keyword evidence="2 5" id="KW-0238">DNA-binding</keyword>
<keyword evidence="3" id="KW-0804">Transcription</keyword>
<evidence type="ECO:0000313" key="5">
    <source>
        <dbReference type="EMBL" id="MBB4071797.1"/>
    </source>
</evidence>
<name>A0A840DNY6_9MICO</name>